<keyword evidence="1" id="KW-0560">Oxidoreductase</keyword>
<feature type="region of interest" description="Disordered" evidence="2">
    <location>
        <begin position="417"/>
        <end position="438"/>
    </location>
</feature>
<keyword evidence="5" id="KW-1185">Reference proteome</keyword>
<dbReference type="RefSeq" id="WP_310912469.1">
    <property type="nucleotide sequence ID" value="NZ_JAVLVT010000005.1"/>
</dbReference>
<dbReference type="InterPro" id="IPR050631">
    <property type="entry name" value="PheA/TfdB_FAD_monoxygenase"/>
</dbReference>
<evidence type="ECO:0000256" key="1">
    <source>
        <dbReference type="ARBA" id="ARBA00023002"/>
    </source>
</evidence>
<sequence>MAVGGHRAGQGEIGSIECDVCVVGGGPAGMTLALLLATQGREVVVLEKSRSFERSFRGESIAPDSAWLLDELGVLHDLRRQGILDVRAMELSDAGQRMLTVDFDEFDQPVRYPVEIPQPMLLGQLARTAEQYPGFRLIQQCSAVGLCFDGDRVAGVLARTSAGDLQVNARLTVGADGRYSKVREWASMDSRVRPLERDFLWFTIPCPPVWSNDTYRVRISGDRHAMCIPTYPDLVRVGVNIPKNGLKELRAAGIEALHTRVRELAPELTDHVQDSVRSWSNTSRLDIFTTEVPRWSRPGLVLVGDAAHTLSPVLAQGVNHAIIDGVSLAPLVAPTLERRDLAQLDQACVEFQASRQRHVAQARAMQLRQEKLFALSSPAAQALRRRMYRTVDRVPALRKRIWGRLYYSLAQRGDPTRTGLPPWSRRHRSRSEPATRSR</sequence>
<proteinExistence type="predicted"/>
<protein>
    <submittedName>
        <fullName evidence="4">FAD-dependent monooxygenase</fullName>
    </submittedName>
</protein>
<evidence type="ECO:0000259" key="3">
    <source>
        <dbReference type="Pfam" id="PF01494"/>
    </source>
</evidence>
<organism evidence="4 5">
    <name type="scientific">Lipingzhangella rawalii</name>
    <dbReference type="NCBI Taxonomy" id="2055835"/>
    <lineage>
        <taxon>Bacteria</taxon>
        <taxon>Bacillati</taxon>
        <taxon>Actinomycetota</taxon>
        <taxon>Actinomycetes</taxon>
        <taxon>Streptosporangiales</taxon>
        <taxon>Nocardiopsidaceae</taxon>
        <taxon>Lipingzhangella</taxon>
    </lineage>
</organism>
<keyword evidence="4" id="KW-0503">Monooxygenase</keyword>
<evidence type="ECO:0000313" key="5">
    <source>
        <dbReference type="Proteomes" id="UP001250214"/>
    </source>
</evidence>
<dbReference type="Gene3D" id="3.50.50.60">
    <property type="entry name" value="FAD/NAD(P)-binding domain"/>
    <property type="match status" value="1"/>
</dbReference>
<name>A0ABU2H7S7_9ACTN</name>
<feature type="domain" description="FAD-binding" evidence="3">
    <location>
        <begin position="17"/>
        <end position="350"/>
    </location>
</feature>
<dbReference type="PANTHER" id="PTHR43476">
    <property type="entry name" value="3-(3-HYDROXY-PHENYL)PROPIONATE/3-HYDROXYCINNAMIC ACID HYDROXYLASE"/>
    <property type="match status" value="1"/>
</dbReference>
<dbReference type="Proteomes" id="UP001250214">
    <property type="component" value="Unassembled WGS sequence"/>
</dbReference>
<dbReference type="SUPFAM" id="SSF51905">
    <property type="entry name" value="FAD/NAD(P)-binding domain"/>
    <property type="match status" value="1"/>
</dbReference>
<accession>A0ABU2H7S7</accession>
<reference evidence="5" key="1">
    <citation type="submission" date="2023-07" db="EMBL/GenBank/DDBJ databases">
        <title>Novel species in the genus Lipingzhangella isolated from Sambhar Salt Lake.</title>
        <authorList>
            <person name="Jiya N."/>
            <person name="Kajale S."/>
            <person name="Sharma A."/>
        </authorList>
    </citation>
    <scope>NUCLEOTIDE SEQUENCE [LARGE SCALE GENOMIC DNA]</scope>
    <source>
        <strain evidence="5">LS1_29</strain>
    </source>
</reference>
<dbReference type="InterPro" id="IPR036188">
    <property type="entry name" value="FAD/NAD-bd_sf"/>
</dbReference>
<evidence type="ECO:0000313" key="4">
    <source>
        <dbReference type="EMBL" id="MDS1270915.1"/>
    </source>
</evidence>
<dbReference type="Pfam" id="PF01494">
    <property type="entry name" value="FAD_binding_3"/>
    <property type="match status" value="1"/>
</dbReference>
<dbReference type="EMBL" id="JAVLVT010000005">
    <property type="protein sequence ID" value="MDS1270915.1"/>
    <property type="molecule type" value="Genomic_DNA"/>
</dbReference>
<dbReference type="PANTHER" id="PTHR43476:SF5">
    <property type="entry name" value="FAD-DEPENDENT MONOOXYGENASE"/>
    <property type="match status" value="1"/>
</dbReference>
<dbReference type="GO" id="GO:0004497">
    <property type="term" value="F:monooxygenase activity"/>
    <property type="evidence" value="ECO:0007669"/>
    <property type="project" value="UniProtKB-KW"/>
</dbReference>
<dbReference type="InterPro" id="IPR002938">
    <property type="entry name" value="FAD-bd"/>
</dbReference>
<evidence type="ECO:0000256" key="2">
    <source>
        <dbReference type="SAM" id="MobiDB-lite"/>
    </source>
</evidence>
<comment type="caution">
    <text evidence="4">The sequence shown here is derived from an EMBL/GenBank/DDBJ whole genome shotgun (WGS) entry which is preliminary data.</text>
</comment>
<dbReference type="PRINTS" id="PR00420">
    <property type="entry name" value="RNGMNOXGNASE"/>
</dbReference>
<gene>
    <name evidence="4" type="ORF">RIF23_11455</name>
</gene>